<organism evidence="1">
    <name type="scientific">marine sediment metagenome</name>
    <dbReference type="NCBI Taxonomy" id="412755"/>
    <lineage>
        <taxon>unclassified sequences</taxon>
        <taxon>metagenomes</taxon>
        <taxon>ecological metagenomes</taxon>
    </lineage>
</organism>
<gene>
    <name evidence="1" type="ORF">LCGC14_1503380</name>
</gene>
<proteinExistence type="predicted"/>
<name>A0A0F9M4U4_9ZZZZ</name>
<evidence type="ECO:0000313" key="1">
    <source>
        <dbReference type="EMBL" id="KKM64242.1"/>
    </source>
</evidence>
<dbReference type="AlphaFoldDB" id="A0A0F9M4U4"/>
<comment type="caution">
    <text evidence="1">The sequence shown here is derived from an EMBL/GenBank/DDBJ whole genome shotgun (WGS) entry which is preliminary data.</text>
</comment>
<protein>
    <submittedName>
        <fullName evidence="1">Uncharacterized protein</fullName>
    </submittedName>
</protein>
<accession>A0A0F9M4U4</accession>
<sequence>MGQKKVMDFPTPENFNDFFEEFITEFSEPRGGMMTIFETGPRENYSTVFETTMGNMEAELTITFDISGSKTAVRYRAKGKGYVGKMGAGMVGKTAKPLIKAAIYKVLKKK</sequence>
<reference evidence="1" key="1">
    <citation type="journal article" date="2015" name="Nature">
        <title>Complex archaea that bridge the gap between prokaryotes and eukaryotes.</title>
        <authorList>
            <person name="Spang A."/>
            <person name="Saw J.H."/>
            <person name="Jorgensen S.L."/>
            <person name="Zaremba-Niedzwiedzka K."/>
            <person name="Martijn J."/>
            <person name="Lind A.E."/>
            <person name="van Eijk R."/>
            <person name="Schleper C."/>
            <person name="Guy L."/>
            <person name="Ettema T.J."/>
        </authorList>
    </citation>
    <scope>NUCLEOTIDE SEQUENCE</scope>
</reference>
<dbReference type="EMBL" id="LAZR01010940">
    <property type="protein sequence ID" value="KKM64242.1"/>
    <property type="molecule type" value="Genomic_DNA"/>
</dbReference>